<dbReference type="Proteomes" id="UP000002861">
    <property type="component" value="Chromosome"/>
</dbReference>
<keyword evidence="1" id="KW-0812">Transmembrane</keyword>
<evidence type="ECO:0000313" key="2">
    <source>
        <dbReference type="EMBL" id="ABR40598.1"/>
    </source>
</evidence>
<keyword evidence="1" id="KW-0472">Membrane</keyword>
<dbReference type="eggNOG" id="ENOG5030XMV">
    <property type="taxonomic scope" value="Bacteria"/>
</dbReference>
<sequence>MVQLVTPKAVSAAMAAWIMACRICFQVIFFELFIGIFVLKDLFFSVIPDKDEESVGIKTIAFRFFTLFRTTVSFQKVRSL</sequence>
<dbReference type="KEGG" id="bvu:BVU_2959"/>
<keyword evidence="1" id="KW-1133">Transmembrane helix</keyword>
<evidence type="ECO:0000313" key="3">
    <source>
        <dbReference type="Proteomes" id="UP000002861"/>
    </source>
</evidence>
<evidence type="ECO:0000256" key="1">
    <source>
        <dbReference type="SAM" id="Phobius"/>
    </source>
</evidence>
<name>A6L4I4_PHOV8</name>
<dbReference type="HOGENOM" id="CLU_2697015_0_0_10"/>
<reference evidence="2 3" key="1">
    <citation type="journal article" date="2007" name="PLoS Biol.">
        <title>Evolution of symbiotic bacteria in the distal human intestine.</title>
        <authorList>
            <person name="Xu J."/>
            <person name="Mahowald M.A."/>
            <person name="Ley R.E."/>
            <person name="Lozupone C.A."/>
            <person name="Hamady M."/>
            <person name="Martens E.C."/>
            <person name="Henrissat B."/>
            <person name="Coutinho P.M."/>
            <person name="Minx P."/>
            <person name="Latreille P."/>
            <person name="Cordum H."/>
            <person name="Van Brunt A."/>
            <person name="Kim K."/>
            <person name="Fulton R.S."/>
            <person name="Fulton L.A."/>
            <person name="Clifton S.W."/>
            <person name="Wilson R.K."/>
            <person name="Knight R.D."/>
            <person name="Gordon J.I."/>
        </authorList>
    </citation>
    <scope>NUCLEOTIDE SEQUENCE [LARGE SCALE GENOMIC DNA]</scope>
    <source>
        <strain evidence="3">ATCC 8482 / DSM 1447 / JCM 5826 / CCUG 4940 / NBRC 14291 / NCTC 11154</strain>
    </source>
</reference>
<accession>A6L4I4</accession>
<gene>
    <name evidence="2" type="ordered locus">BVU_2959</name>
</gene>
<feature type="transmembrane region" description="Helical" evidence="1">
    <location>
        <begin position="12"/>
        <end position="39"/>
    </location>
</feature>
<organism evidence="2 3">
    <name type="scientific">Phocaeicola vulgatus (strain ATCC 8482 / DSM 1447 / JCM 5826 / CCUG 4940 / NBRC 14291 / NCTC 11154)</name>
    <name type="common">Bacteroides vulgatus</name>
    <dbReference type="NCBI Taxonomy" id="435590"/>
    <lineage>
        <taxon>Bacteria</taxon>
        <taxon>Pseudomonadati</taxon>
        <taxon>Bacteroidota</taxon>
        <taxon>Bacteroidia</taxon>
        <taxon>Bacteroidales</taxon>
        <taxon>Bacteroidaceae</taxon>
        <taxon>Phocaeicola</taxon>
    </lineage>
</organism>
<dbReference type="PaxDb" id="435590-BVU_2959"/>
<protein>
    <submittedName>
        <fullName evidence="2">Uncharacterized protein</fullName>
    </submittedName>
</protein>
<dbReference type="AlphaFoldDB" id="A6L4I4"/>
<proteinExistence type="predicted"/>
<dbReference type="EMBL" id="CP000139">
    <property type="protein sequence ID" value="ABR40598.1"/>
    <property type="molecule type" value="Genomic_DNA"/>
</dbReference>